<proteinExistence type="predicted"/>
<organism evidence="3 4">
    <name type="scientific">Microbacterium soli</name>
    <dbReference type="NCBI Taxonomy" id="446075"/>
    <lineage>
        <taxon>Bacteria</taxon>
        <taxon>Bacillati</taxon>
        <taxon>Actinomycetota</taxon>
        <taxon>Actinomycetes</taxon>
        <taxon>Micrococcales</taxon>
        <taxon>Microbacteriaceae</taxon>
        <taxon>Microbacterium</taxon>
    </lineage>
</organism>
<accession>A0ABP7NGF1</accession>
<evidence type="ECO:0000256" key="1">
    <source>
        <dbReference type="SAM" id="MobiDB-lite"/>
    </source>
</evidence>
<dbReference type="Proteomes" id="UP001501591">
    <property type="component" value="Unassembled WGS sequence"/>
</dbReference>
<keyword evidence="2" id="KW-0812">Transmembrane</keyword>
<keyword evidence="4" id="KW-1185">Reference proteome</keyword>
<keyword evidence="2" id="KW-0472">Membrane</keyword>
<evidence type="ECO:0000313" key="4">
    <source>
        <dbReference type="Proteomes" id="UP001501591"/>
    </source>
</evidence>
<evidence type="ECO:0000313" key="3">
    <source>
        <dbReference type="EMBL" id="GAA3946392.1"/>
    </source>
</evidence>
<dbReference type="RefSeq" id="WP_344820052.1">
    <property type="nucleotide sequence ID" value="NZ_BAABCP010000002.1"/>
</dbReference>
<keyword evidence="2" id="KW-1133">Transmembrane helix</keyword>
<feature type="transmembrane region" description="Helical" evidence="2">
    <location>
        <begin position="47"/>
        <end position="68"/>
    </location>
</feature>
<evidence type="ECO:0000256" key="2">
    <source>
        <dbReference type="SAM" id="Phobius"/>
    </source>
</evidence>
<feature type="transmembrane region" description="Helical" evidence="2">
    <location>
        <begin position="131"/>
        <end position="152"/>
    </location>
</feature>
<evidence type="ECO:0008006" key="5">
    <source>
        <dbReference type="Google" id="ProtNLM"/>
    </source>
</evidence>
<gene>
    <name evidence="3" type="ORF">GCM10022383_25190</name>
</gene>
<dbReference type="Pfam" id="PF09534">
    <property type="entry name" value="Trp_oprn_chp"/>
    <property type="match status" value="1"/>
</dbReference>
<dbReference type="EMBL" id="BAABCP010000002">
    <property type="protein sequence ID" value="GAA3946392.1"/>
    <property type="molecule type" value="Genomic_DNA"/>
</dbReference>
<dbReference type="InterPro" id="IPR019051">
    <property type="entry name" value="Trp_biosyn_TM_oprn/chp"/>
</dbReference>
<protein>
    <recommendedName>
        <fullName evidence="5">Peptidase</fullName>
    </recommendedName>
</protein>
<name>A0ABP7NGF1_9MICO</name>
<comment type="caution">
    <text evidence="3">The sequence shown here is derived from an EMBL/GenBank/DDBJ whole genome shotgun (WGS) entry which is preliminary data.</text>
</comment>
<feature type="transmembrane region" description="Helical" evidence="2">
    <location>
        <begin position="75"/>
        <end position="96"/>
    </location>
</feature>
<sequence length="197" mass="20229">MIRRARLCAVLGFLLAGGVGVISATQTWISVTRTDGGEPLLVPGADAMPLLTALSLAVLALGAALSIAGTVLRHVLAGLGILSAVVLATGTFPIMIDPPLSTAASALTAATGLSGETTLRSIVDDLQPGGWPVAALCAWVLLLASSVFVLVTGRRWRVGSRRYEQLSDGRHTDAGPLDAVDSWDELSHGSDPTGPSR</sequence>
<reference evidence="4" key="1">
    <citation type="journal article" date="2019" name="Int. J. Syst. Evol. Microbiol.">
        <title>The Global Catalogue of Microorganisms (GCM) 10K type strain sequencing project: providing services to taxonomists for standard genome sequencing and annotation.</title>
        <authorList>
            <consortium name="The Broad Institute Genomics Platform"/>
            <consortium name="The Broad Institute Genome Sequencing Center for Infectious Disease"/>
            <person name="Wu L."/>
            <person name="Ma J."/>
        </authorList>
    </citation>
    <scope>NUCLEOTIDE SEQUENCE [LARGE SCALE GENOMIC DNA]</scope>
    <source>
        <strain evidence="4">JCM 17024</strain>
    </source>
</reference>
<feature type="region of interest" description="Disordered" evidence="1">
    <location>
        <begin position="173"/>
        <end position="197"/>
    </location>
</feature>